<sequence length="159" mass="17179">MKKLFPVLALTLALTACDSDDDDSPSTPSIDIDAATALTVTQVEFDKTNDSFTFNLNDSAGLPITGAETAKYKIMYLGYTPPKVTAFSVPWHYALLCSAGFEVEANCVGELKETSLGKYSFIPDTLPTETWQNTRLAITIVGALSQNKAEIITINNTDS</sequence>
<reference evidence="1" key="1">
    <citation type="submission" date="2022-01" db="EMBL/GenBank/DDBJ databases">
        <title>Whole genome-based taxonomy of the Shewanellaceae.</title>
        <authorList>
            <person name="Martin-Rodriguez A.J."/>
        </authorList>
    </citation>
    <scope>NUCLEOTIDE SEQUENCE</scope>
    <source>
        <strain evidence="1">KCTC 23973</strain>
    </source>
</reference>
<evidence type="ECO:0000313" key="2">
    <source>
        <dbReference type="Proteomes" id="UP001139293"/>
    </source>
</evidence>
<organism evidence="1 2">
    <name type="scientific">Shewanella pneumatophori</name>
    <dbReference type="NCBI Taxonomy" id="314092"/>
    <lineage>
        <taxon>Bacteria</taxon>
        <taxon>Pseudomonadati</taxon>
        <taxon>Pseudomonadota</taxon>
        <taxon>Gammaproteobacteria</taxon>
        <taxon>Alteromonadales</taxon>
        <taxon>Shewanellaceae</taxon>
        <taxon>Shewanella</taxon>
    </lineage>
</organism>
<dbReference type="RefSeq" id="WP_248948812.1">
    <property type="nucleotide sequence ID" value="NZ_JAKILB010000002.1"/>
</dbReference>
<keyword evidence="2" id="KW-1185">Reference proteome</keyword>
<protein>
    <recommendedName>
        <fullName evidence="3">Lipoprotein</fullName>
    </recommendedName>
</protein>
<name>A0A9X1ZH33_9GAMM</name>
<dbReference type="Proteomes" id="UP001139293">
    <property type="component" value="Unassembled WGS sequence"/>
</dbReference>
<evidence type="ECO:0000313" key="1">
    <source>
        <dbReference type="EMBL" id="MCL1137683.1"/>
    </source>
</evidence>
<evidence type="ECO:0008006" key="3">
    <source>
        <dbReference type="Google" id="ProtNLM"/>
    </source>
</evidence>
<dbReference type="AlphaFoldDB" id="A0A9X1ZH33"/>
<dbReference type="EMBL" id="JAKILB010000002">
    <property type="protein sequence ID" value="MCL1137683.1"/>
    <property type="molecule type" value="Genomic_DNA"/>
</dbReference>
<comment type="caution">
    <text evidence="1">The sequence shown here is derived from an EMBL/GenBank/DDBJ whole genome shotgun (WGS) entry which is preliminary data.</text>
</comment>
<accession>A0A9X1ZH33</accession>
<proteinExistence type="predicted"/>
<gene>
    <name evidence="1" type="ORF">L2740_03870</name>
</gene>
<dbReference type="PROSITE" id="PS51257">
    <property type="entry name" value="PROKAR_LIPOPROTEIN"/>
    <property type="match status" value="1"/>
</dbReference>